<proteinExistence type="predicted"/>
<dbReference type="PROSITE" id="PS50937">
    <property type="entry name" value="HTH_MERR_2"/>
    <property type="match status" value="1"/>
</dbReference>
<dbReference type="RefSeq" id="WP_200132323.1">
    <property type="nucleotide sequence ID" value="NZ_JAEHOI010000007.1"/>
</dbReference>
<evidence type="ECO:0000256" key="5">
    <source>
        <dbReference type="SAM" id="Coils"/>
    </source>
</evidence>
<dbReference type="AlphaFoldDB" id="A0A934UWW7"/>
<dbReference type="SMART" id="SM00422">
    <property type="entry name" value="HTH_MERR"/>
    <property type="match status" value="1"/>
</dbReference>
<evidence type="ECO:0000256" key="2">
    <source>
        <dbReference type="ARBA" id="ARBA00023015"/>
    </source>
</evidence>
<dbReference type="Pfam" id="PF13411">
    <property type="entry name" value="MerR_1"/>
    <property type="match status" value="1"/>
</dbReference>
<evidence type="ECO:0000256" key="4">
    <source>
        <dbReference type="ARBA" id="ARBA00023163"/>
    </source>
</evidence>
<dbReference type="GO" id="GO:0003677">
    <property type="term" value="F:DNA binding"/>
    <property type="evidence" value="ECO:0007669"/>
    <property type="project" value="UniProtKB-KW"/>
</dbReference>
<organism evidence="7 8">
    <name type="scientific">Leucobacter edaphi</name>
    <dbReference type="NCBI Taxonomy" id="2796472"/>
    <lineage>
        <taxon>Bacteria</taxon>
        <taxon>Bacillati</taxon>
        <taxon>Actinomycetota</taxon>
        <taxon>Actinomycetes</taxon>
        <taxon>Micrococcales</taxon>
        <taxon>Microbacteriaceae</taxon>
        <taxon>Leucobacter</taxon>
    </lineage>
</organism>
<dbReference type="SUPFAM" id="SSF46955">
    <property type="entry name" value="Putative DNA-binding domain"/>
    <property type="match status" value="1"/>
</dbReference>
<evidence type="ECO:0000313" key="7">
    <source>
        <dbReference type="EMBL" id="MBK0422119.1"/>
    </source>
</evidence>
<keyword evidence="5" id="KW-0175">Coiled coil</keyword>
<keyword evidence="3" id="KW-0238">DNA-binding</keyword>
<evidence type="ECO:0000259" key="6">
    <source>
        <dbReference type="PROSITE" id="PS50937"/>
    </source>
</evidence>
<dbReference type="Pfam" id="PF07739">
    <property type="entry name" value="TipAS"/>
    <property type="match status" value="1"/>
</dbReference>
<dbReference type="CDD" id="cd01106">
    <property type="entry name" value="HTH_TipAL-Mta"/>
    <property type="match status" value="1"/>
</dbReference>
<dbReference type="SUPFAM" id="SSF89082">
    <property type="entry name" value="Antibiotic binding domain of TipA-like multidrug resistance regulators"/>
    <property type="match status" value="1"/>
</dbReference>
<dbReference type="PRINTS" id="PR00040">
    <property type="entry name" value="HTHMERR"/>
</dbReference>
<feature type="coiled-coil region" evidence="5">
    <location>
        <begin position="94"/>
        <end position="121"/>
    </location>
</feature>
<gene>
    <name evidence="7" type="ORF">JD292_08525</name>
</gene>
<dbReference type="InterPro" id="IPR036244">
    <property type="entry name" value="TipA-like_antibiotic-bd"/>
</dbReference>
<feature type="domain" description="HTH merR-type" evidence="6">
    <location>
        <begin position="1"/>
        <end position="71"/>
    </location>
</feature>
<dbReference type="Gene3D" id="1.10.1660.10">
    <property type="match status" value="1"/>
</dbReference>
<dbReference type="InterPro" id="IPR047057">
    <property type="entry name" value="MerR_fam"/>
</dbReference>
<keyword evidence="8" id="KW-1185">Reference proteome</keyword>
<dbReference type="InterPro" id="IPR012925">
    <property type="entry name" value="TipAS_dom"/>
</dbReference>
<comment type="caution">
    <text evidence="7">The sequence shown here is derived from an EMBL/GenBank/DDBJ whole genome shotgun (WGS) entry which is preliminary data.</text>
</comment>
<keyword evidence="2" id="KW-0805">Transcription regulation</keyword>
<evidence type="ECO:0000313" key="8">
    <source>
        <dbReference type="Proteomes" id="UP000618733"/>
    </source>
</evidence>
<keyword evidence="1" id="KW-0678">Repressor</keyword>
<dbReference type="GO" id="GO:0003700">
    <property type="term" value="F:DNA-binding transcription factor activity"/>
    <property type="evidence" value="ECO:0007669"/>
    <property type="project" value="InterPro"/>
</dbReference>
<dbReference type="EMBL" id="JAEHOI010000007">
    <property type="protein sequence ID" value="MBK0422119.1"/>
    <property type="molecule type" value="Genomic_DNA"/>
</dbReference>
<protein>
    <submittedName>
        <fullName evidence="7">MerR family transcriptional regulator</fullName>
    </submittedName>
</protein>
<dbReference type="PANTHER" id="PTHR30204:SF69">
    <property type="entry name" value="MERR-FAMILY TRANSCRIPTIONAL REGULATOR"/>
    <property type="match status" value="1"/>
</dbReference>
<evidence type="ECO:0000256" key="3">
    <source>
        <dbReference type="ARBA" id="ARBA00023125"/>
    </source>
</evidence>
<dbReference type="Gene3D" id="1.10.490.50">
    <property type="entry name" value="Antibiotic binding domain of TipA-like multidrug resistance regulators"/>
    <property type="match status" value="1"/>
</dbReference>
<dbReference type="InterPro" id="IPR000551">
    <property type="entry name" value="MerR-type_HTH_dom"/>
</dbReference>
<name>A0A934UWW7_9MICO</name>
<dbReference type="InterPro" id="IPR009061">
    <property type="entry name" value="DNA-bd_dom_put_sf"/>
</dbReference>
<dbReference type="PANTHER" id="PTHR30204">
    <property type="entry name" value="REDOX-CYCLING DRUG-SENSING TRANSCRIPTIONAL ACTIVATOR SOXR"/>
    <property type="match status" value="1"/>
</dbReference>
<accession>A0A934UWW7</accession>
<evidence type="ECO:0000256" key="1">
    <source>
        <dbReference type="ARBA" id="ARBA00022491"/>
    </source>
</evidence>
<dbReference type="Proteomes" id="UP000618733">
    <property type="component" value="Unassembled WGS sequence"/>
</dbReference>
<reference evidence="7" key="1">
    <citation type="submission" date="2020-12" db="EMBL/GenBank/DDBJ databases">
        <title>Leucobacter sp. CAS2, isolated from Chromium sludge.</title>
        <authorList>
            <person name="Xu Z."/>
        </authorList>
    </citation>
    <scope>NUCLEOTIDE SEQUENCE</scope>
    <source>
        <strain evidence="7">CSA2</strain>
    </source>
</reference>
<keyword evidence="4" id="KW-0804">Transcription</keyword>
<sequence length="269" mass="29923">MEHTIQQVARAAGTTSRTLRHYDDIGILPPTRIGGNGFRYYDERALVRLQRILLLRELGLGLTEIGRVLAAQDADRLPTERAEAAETRILTDHLALLHDERTRLEARIAAVEHTIAALAAEGTHHTKETLMTDRMFDGFDHAEHREEVERRWGGEAYRRSDTWWRGLNDTERGDWKSRSDALVAAWREAAEAGVDPESPRAQELSARHVAWLSGIPGTPAGDGGDLRGYVLGLAEMYVADERFAANYGGAEGAGFVRDALQAYVARELS</sequence>